<evidence type="ECO:0000313" key="3">
    <source>
        <dbReference type="Proteomes" id="UP000664277"/>
    </source>
</evidence>
<accession>A0A8J7PBI6</accession>
<protein>
    <submittedName>
        <fullName evidence="2">Uncharacterized protein</fullName>
    </submittedName>
</protein>
<feature type="compositionally biased region" description="Basic and acidic residues" evidence="1">
    <location>
        <begin position="196"/>
        <end position="206"/>
    </location>
</feature>
<reference evidence="2" key="1">
    <citation type="submission" date="2021-02" db="EMBL/GenBank/DDBJ databases">
        <title>Genome-Resolved Metagenomics of a Microbial Community Performing Photosynthetic Biological Nutrient Removal.</title>
        <authorList>
            <person name="Mcdaniel E.A."/>
        </authorList>
    </citation>
    <scope>NUCLEOTIDE SEQUENCE</scope>
    <source>
        <strain evidence="2">UWPOB_OBS1</strain>
    </source>
</reference>
<proteinExistence type="predicted"/>
<name>A0A8J7PBI6_9BACT</name>
<sequence length="215" mass="23788">MTKSNRNPLSLTGFRALFPALMAALIPASLIPASLISASLISGALLWAQPSQADVISPSIDREQEVYSSELPNAAFFGRGISGRMSEASHLRFNGEQFLLERRYKDAYRVLSKAVQLDSGDPTGHVLLARSMTGLLRKADGTYDEDMLNRVVKEWKMIAYHDADISEQFEAKAQLRKLGKIVKALKKEKLEKKELEQKELEDKEQVAAKAGAGPQ</sequence>
<evidence type="ECO:0000256" key="1">
    <source>
        <dbReference type="SAM" id="MobiDB-lite"/>
    </source>
</evidence>
<evidence type="ECO:0000313" key="2">
    <source>
        <dbReference type="EMBL" id="MBN8659696.1"/>
    </source>
</evidence>
<dbReference type="Proteomes" id="UP000664277">
    <property type="component" value="Unassembled WGS sequence"/>
</dbReference>
<feature type="region of interest" description="Disordered" evidence="1">
    <location>
        <begin position="196"/>
        <end position="215"/>
    </location>
</feature>
<dbReference type="AlphaFoldDB" id="A0A8J7PBI6"/>
<comment type="caution">
    <text evidence="2">The sequence shown here is derived from an EMBL/GenBank/DDBJ whole genome shotgun (WGS) entry which is preliminary data.</text>
</comment>
<gene>
    <name evidence="2" type="ORF">J0M35_04995</name>
</gene>
<organism evidence="2 3">
    <name type="scientific">Candidatus Obscuribacter phosphatis</name>
    <dbReference type="NCBI Taxonomy" id="1906157"/>
    <lineage>
        <taxon>Bacteria</taxon>
        <taxon>Bacillati</taxon>
        <taxon>Candidatus Melainabacteria</taxon>
        <taxon>Candidatus Obscuribacterales</taxon>
        <taxon>Candidatus Obscuribacteraceae</taxon>
        <taxon>Candidatus Obscuribacter</taxon>
    </lineage>
</organism>
<dbReference type="EMBL" id="JAFLCK010000005">
    <property type="protein sequence ID" value="MBN8659696.1"/>
    <property type="molecule type" value="Genomic_DNA"/>
</dbReference>